<dbReference type="RefSeq" id="XP_038066800.1">
    <property type="nucleotide sequence ID" value="XM_038210872.1"/>
</dbReference>
<reference evidence="7" key="1">
    <citation type="submission" date="2022-11" db="UniProtKB">
        <authorList>
            <consortium name="EnsemblMetazoa"/>
        </authorList>
    </citation>
    <scope>IDENTIFICATION</scope>
</reference>
<feature type="transmembrane region" description="Helical" evidence="5">
    <location>
        <begin position="144"/>
        <end position="163"/>
    </location>
</feature>
<evidence type="ECO:0000256" key="5">
    <source>
        <dbReference type="SAM" id="Phobius"/>
    </source>
</evidence>
<dbReference type="Proteomes" id="UP000887568">
    <property type="component" value="Unplaced"/>
</dbReference>
<dbReference type="OMA" id="ARYLMWI"/>
<evidence type="ECO:0000256" key="2">
    <source>
        <dbReference type="ARBA" id="ARBA00022692"/>
    </source>
</evidence>
<keyword evidence="4 5" id="KW-0472">Membrane</keyword>
<dbReference type="PANTHER" id="PTHR11814">
    <property type="entry name" value="SULFATE TRANSPORTER"/>
    <property type="match status" value="1"/>
</dbReference>
<keyword evidence="8" id="KW-1185">Reference proteome</keyword>
<feature type="domain" description="SLC26A/SulP transporter" evidence="6">
    <location>
        <begin position="38"/>
        <end position="292"/>
    </location>
</feature>
<feature type="transmembrane region" description="Helical" evidence="5">
    <location>
        <begin position="63"/>
        <end position="82"/>
    </location>
</feature>
<evidence type="ECO:0000313" key="8">
    <source>
        <dbReference type="Proteomes" id="UP000887568"/>
    </source>
</evidence>
<dbReference type="GeneID" id="119736862"/>
<dbReference type="OrthoDB" id="288203at2759"/>
<comment type="subcellular location">
    <subcellularLocation>
        <location evidence="1">Membrane</location>
        <topology evidence="1">Multi-pass membrane protein</topology>
    </subcellularLocation>
</comment>
<dbReference type="InterPro" id="IPR001902">
    <property type="entry name" value="SLC26A/SulP_fam"/>
</dbReference>
<dbReference type="AlphaFoldDB" id="A0A914ARX0"/>
<dbReference type="InterPro" id="IPR011547">
    <property type="entry name" value="SLC26A/SulP_dom"/>
</dbReference>
<dbReference type="EnsemblMetazoa" id="XM_038210872.1">
    <property type="protein sequence ID" value="XP_038066800.1"/>
    <property type="gene ID" value="LOC119736862"/>
</dbReference>
<evidence type="ECO:0000259" key="6">
    <source>
        <dbReference type="Pfam" id="PF00916"/>
    </source>
</evidence>
<dbReference type="GO" id="GO:0055085">
    <property type="term" value="P:transmembrane transport"/>
    <property type="evidence" value="ECO:0007669"/>
    <property type="project" value="InterPro"/>
</dbReference>
<accession>A0A914ARX0</accession>
<sequence length="299" mass="33349">MPVNIGNLAKEYCSLDSWRKRLPITLWLPRYKPAFVIRDVIAGLTVAITVIPQGMAYASIAKLSIEYGLYSSFMCCFVYVLLGTTRDMAIGPTSVMSLLVSSYGQVSAVNPDHNDHVYAVILAFFVGIVQFSIGLFHLGSLTSFISSAVVSSFTSASAIIVIVDQLRVILGLTFESSSFIQNFIETLVNIPKTRPWDLLLGSVCMIVLLLLQALKDQILRWEKDETYEPHRLQRYIWNLLWLVGIARYAIIILFSGVTAWILEETGKSDYITLTGPITDGLPPFAVPAFNTPDWFEVHV</sequence>
<evidence type="ECO:0000256" key="3">
    <source>
        <dbReference type="ARBA" id="ARBA00022989"/>
    </source>
</evidence>
<feature type="transmembrane region" description="Helical" evidence="5">
    <location>
        <begin position="118"/>
        <end position="138"/>
    </location>
</feature>
<evidence type="ECO:0000313" key="7">
    <source>
        <dbReference type="EnsemblMetazoa" id="XP_038066800.1"/>
    </source>
</evidence>
<evidence type="ECO:0000256" key="1">
    <source>
        <dbReference type="ARBA" id="ARBA00004141"/>
    </source>
</evidence>
<feature type="transmembrane region" description="Helical" evidence="5">
    <location>
        <begin position="35"/>
        <end position="51"/>
    </location>
</feature>
<protein>
    <recommendedName>
        <fullName evidence="6">SLC26A/SulP transporter domain-containing protein</fullName>
    </recommendedName>
</protein>
<keyword evidence="3 5" id="KW-1133">Transmembrane helix</keyword>
<keyword evidence="2 5" id="KW-0812">Transmembrane</keyword>
<feature type="transmembrane region" description="Helical" evidence="5">
    <location>
        <begin position="196"/>
        <end position="214"/>
    </location>
</feature>
<name>A0A914ARX0_PATMI</name>
<dbReference type="GO" id="GO:0016020">
    <property type="term" value="C:membrane"/>
    <property type="evidence" value="ECO:0007669"/>
    <property type="project" value="UniProtKB-SubCell"/>
</dbReference>
<proteinExistence type="predicted"/>
<dbReference type="Pfam" id="PF00916">
    <property type="entry name" value="Sulfate_transp"/>
    <property type="match status" value="1"/>
</dbReference>
<organism evidence="7 8">
    <name type="scientific">Patiria miniata</name>
    <name type="common">Bat star</name>
    <name type="synonym">Asterina miniata</name>
    <dbReference type="NCBI Taxonomy" id="46514"/>
    <lineage>
        <taxon>Eukaryota</taxon>
        <taxon>Metazoa</taxon>
        <taxon>Echinodermata</taxon>
        <taxon>Eleutherozoa</taxon>
        <taxon>Asterozoa</taxon>
        <taxon>Asteroidea</taxon>
        <taxon>Valvatacea</taxon>
        <taxon>Valvatida</taxon>
        <taxon>Asterinidae</taxon>
        <taxon>Patiria</taxon>
    </lineage>
</organism>
<evidence type="ECO:0000256" key="4">
    <source>
        <dbReference type="ARBA" id="ARBA00023136"/>
    </source>
</evidence>
<feature type="transmembrane region" description="Helical" evidence="5">
    <location>
        <begin position="235"/>
        <end position="262"/>
    </location>
</feature>